<accession>A0A565BIP8</accession>
<dbReference type="PANTHER" id="PTHR47926:SF495">
    <property type="entry name" value="DYW DOMAIN-CONTAINING PROTEIN"/>
    <property type="match status" value="1"/>
</dbReference>
<dbReference type="AlphaFoldDB" id="A0A565BIP8"/>
<protein>
    <recommendedName>
        <fullName evidence="3">Pentacotripeptide-repeat region of PRORP domain-containing protein</fullName>
    </recommendedName>
</protein>
<keyword evidence="2" id="KW-1185">Reference proteome</keyword>
<proteinExistence type="predicted"/>
<dbReference type="InterPro" id="IPR046960">
    <property type="entry name" value="PPR_At4g14850-like_plant"/>
</dbReference>
<dbReference type="OrthoDB" id="185373at2759"/>
<evidence type="ECO:0000313" key="2">
    <source>
        <dbReference type="Proteomes" id="UP000489600"/>
    </source>
</evidence>
<dbReference type="InterPro" id="IPR046848">
    <property type="entry name" value="E_motif"/>
</dbReference>
<name>A0A565BIP8_9BRAS</name>
<evidence type="ECO:0008006" key="3">
    <source>
        <dbReference type="Google" id="ProtNLM"/>
    </source>
</evidence>
<dbReference type="PANTHER" id="PTHR47926">
    <property type="entry name" value="PENTATRICOPEPTIDE REPEAT-CONTAINING PROTEIN"/>
    <property type="match status" value="1"/>
</dbReference>
<organism evidence="1 2">
    <name type="scientific">Arabis nemorensis</name>
    <dbReference type="NCBI Taxonomy" id="586526"/>
    <lineage>
        <taxon>Eukaryota</taxon>
        <taxon>Viridiplantae</taxon>
        <taxon>Streptophyta</taxon>
        <taxon>Embryophyta</taxon>
        <taxon>Tracheophyta</taxon>
        <taxon>Spermatophyta</taxon>
        <taxon>Magnoliopsida</taxon>
        <taxon>eudicotyledons</taxon>
        <taxon>Gunneridae</taxon>
        <taxon>Pentapetalae</taxon>
        <taxon>rosids</taxon>
        <taxon>malvids</taxon>
        <taxon>Brassicales</taxon>
        <taxon>Brassicaceae</taxon>
        <taxon>Arabideae</taxon>
        <taxon>Arabis</taxon>
    </lineage>
</organism>
<dbReference type="GO" id="GO:0009451">
    <property type="term" value="P:RNA modification"/>
    <property type="evidence" value="ECO:0007669"/>
    <property type="project" value="InterPro"/>
</dbReference>
<reference evidence="1" key="1">
    <citation type="submission" date="2019-07" db="EMBL/GenBank/DDBJ databases">
        <authorList>
            <person name="Dittberner H."/>
        </authorList>
    </citation>
    <scope>NUCLEOTIDE SEQUENCE [LARGE SCALE GENOMIC DNA]</scope>
</reference>
<dbReference type="Proteomes" id="UP000489600">
    <property type="component" value="Unassembled WGS sequence"/>
</dbReference>
<gene>
    <name evidence="1" type="ORF">ANE_LOCUS11964</name>
</gene>
<dbReference type="GO" id="GO:0003723">
    <property type="term" value="F:RNA binding"/>
    <property type="evidence" value="ECO:0007669"/>
    <property type="project" value="InterPro"/>
</dbReference>
<dbReference type="InterPro" id="IPR011990">
    <property type="entry name" value="TPR-like_helical_dom_sf"/>
</dbReference>
<sequence length="95" mass="10456">MPFPPDEPTWAALLSACKRQGQGQMGVRIADYLLRSFKPKNPSTCILLSNIYASASLWGKVLEAGRKLGDMEVRKDPGYNSVEVRKETAGETSIL</sequence>
<evidence type="ECO:0000313" key="1">
    <source>
        <dbReference type="EMBL" id="VVB01520.1"/>
    </source>
</evidence>
<dbReference type="EMBL" id="CABITT030000004">
    <property type="protein sequence ID" value="VVB01520.1"/>
    <property type="molecule type" value="Genomic_DNA"/>
</dbReference>
<dbReference type="Pfam" id="PF20431">
    <property type="entry name" value="E_motif"/>
    <property type="match status" value="1"/>
</dbReference>
<dbReference type="Gene3D" id="1.25.40.10">
    <property type="entry name" value="Tetratricopeptide repeat domain"/>
    <property type="match status" value="1"/>
</dbReference>
<comment type="caution">
    <text evidence="1">The sequence shown here is derived from an EMBL/GenBank/DDBJ whole genome shotgun (WGS) entry which is preliminary data.</text>
</comment>